<evidence type="ECO:0000259" key="6">
    <source>
        <dbReference type="SMART" id="SM00062"/>
    </source>
</evidence>
<dbReference type="EMBL" id="JEMB01003127">
    <property type="protein sequence ID" value="KYF75385.1"/>
    <property type="molecule type" value="Genomic_DNA"/>
</dbReference>
<dbReference type="SMART" id="SM00062">
    <property type="entry name" value="PBPb"/>
    <property type="match status" value="1"/>
</dbReference>
<comment type="function">
    <text evidence="4">Part of a binding-protein-dependent transport system for aliphatic sulfonates. Putative binding protein.</text>
</comment>
<keyword evidence="3" id="KW-0732">Signal</keyword>
<dbReference type="PANTHER" id="PTHR30024:SF45">
    <property type="entry name" value="ABC TRANSPORTER SUBSTRATE-BINDING PROTEIN"/>
    <property type="match status" value="1"/>
</dbReference>
<comment type="similarity">
    <text evidence="1">Belongs to the bacterial solute-binding protein SsuA/TauA family.</text>
</comment>
<name>A0A150R597_SORCE</name>
<keyword evidence="2" id="KW-0813">Transport</keyword>
<reference evidence="7 8" key="1">
    <citation type="submission" date="2014-02" db="EMBL/GenBank/DDBJ databases">
        <title>The small core and large imbalanced accessory genome model reveals a collaborative survival strategy of Sorangium cellulosum strains in nature.</title>
        <authorList>
            <person name="Han K."/>
            <person name="Peng R."/>
            <person name="Blom J."/>
            <person name="Li Y.-Z."/>
        </authorList>
    </citation>
    <scope>NUCLEOTIDE SEQUENCE [LARGE SCALE GENOMIC DNA]</scope>
    <source>
        <strain evidence="7 8">So0011-07</strain>
    </source>
</reference>
<dbReference type="InterPro" id="IPR001638">
    <property type="entry name" value="Solute-binding_3/MltF_N"/>
</dbReference>
<evidence type="ECO:0000313" key="8">
    <source>
        <dbReference type="Proteomes" id="UP000075635"/>
    </source>
</evidence>
<gene>
    <name evidence="7" type="ORF">BE17_40120</name>
</gene>
<dbReference type="PANTHER" id="PTHR30024">
    <property type="entry name" value="ALIPHATIC SULFONATES-BINDING PROTEIN-RELATED"/>
    <property type="match status" value="1"/>
</dbReference>
<dbReference type="Gene3D" id="3.40.190.10">
    <property type="entry name" value="Periplasmic binding protein-like II"/>
    <property type="match status" value="2"/>
</dbReference>
<dbReference type="CDD" id="cd13559">
    <property type="entry name" value="PBP2_SsuA_like_3"/>
    <property type="match status" value="1"/>
</dbReference>
<dbReference type="PROSITE" id="PS51257">
    <property type="entry name" value="PROKAR_LIPOPROTEIN"/>
    <property type="match status" value="1"/>
</dbReference>
<evidence type="ECO:0000256" key="5">
    <source>
        <dbReference type="ARBA" id="ARBA00070228"/>
    </source>
</evidence>
<evidence type="ECO:0000313" key="7">
    <source>
        <dbReference type="EMBL" id="KYF75385.1"/>
    </source>
</evidence>
<sequence>MTPSRGIESMTHGIRALLLLAVVLVGLSCKPDAKQTIRIAIGTQDTTINCATGGLLIRELKLLEKHLPRDGKYKDVTYEIEWKDFTSGPPLTTEMVAEKLDIGAMADFPGVLNGVAFQKQGSRSLFISTLSGSALGSGNGVVVPVDSPAQGLKDLKGKQISVPFGSSAHGMLLRAIRDLGWDPDKDVTLVSQSPEVGGSSLKAGKIDAHADFVPFAELFPFRGVARKIYDGSSVKLPTAHGVLVRAAYAEKYPEIVVAFLKAALEADRLFAEEPEKYSELIEKVTGVDAEVAYMFHGPLGIQTRDFTIKPEVRRALQVAVDTLTLLKRTDTSLDVGTFVDDRFIRRAAQELGLDYEARLASYAKLPLSGSDALSGEPISEPTQAAQIWVGGEPKVRAYRSPVSALAALRQLTAEGKEIRVVFVHDRDSGVKLLADRAWYARRPDGGVSAFLAKEDADRWAAENAASVVDFATLRADAAKLTAVAP</sequence>
<evidence type="ECO:0000256" key="3">
    <source>
        <dbReference type="ARBA" id="ARBA00022729"/>
    </source>
</evidence>
<dbReference type="Pfam" id="PF13379">
    <property type="entry name" value="NMT1_2"/>
    <property type="match status" value="1"/>
</dbReference>
<dbReference type="AlphaFoldDB" id="A0A150R597"/>
<protein>
    <recommendedName>
        <fullName evidence="5">Putative aliphatic sulfonates-binding protein</fullName>
    </recommendedName>
</protein>
<evidence type="ECO:0000256" key="2">
    <source>
        <dbReference type="ARBA" id="ARBA00022448"/>
    </source>
</evidence>
<dbReference type="SUPFAM" id="SSF53850">
    <property type="entry name" value="Periplasmic binding protein-like II"/>
    <property type="match status" value="1"/>
</dbReference>
<organism evidence="7 8">
    <name type="scientific">Sorangium cellulosum</name>
    <name type="common">Polyangium cellulosum</name>
    <dbReference type="NCBI Taxonomy" id="56"/>
    <lineage>
        <taxon>Bacteria</taxon>
        <taxon>Pseudomonadati</taxon>
        <taxon>Myxococcota</taxon>
        <taxon>Polyangia</taxon>
        <taxon>Polyangiales</taxon>
        <taxon>Polyangiaceae</taxon>
        <taxon>Sorangium</taxon>
    </lineage>
</organism>
<dbReference type="FunFam" id="3.40.190.10:FF:000050">
    <property type="entry name" value="Sulfonate ABC transporter substrate-binding protein"/>
    <property type="match status" value="1"/>
</dbReference>
<accession>A0A150R597</accession>
<comment type="caution">
    <text evidence="7">The sequence shown here is derived from an EMBL/GenBank/DDBJ whole genome shotgun (WGS) entry which is preliminary data.</text>
</comment>
<evidence type="ECO:0000256" key="1">
    <source>
        <dbReference type="ARBA" id="ARBA00010742"/>
    </source>
</evidence>
<evidence type="ECO:0000256" key="4">
    <source>
        <dbReference type="ARBA" id="ARBA00055538"/>
    </source>
</evidence>
<dbReference type="Proteomes" id="UP000075635">
    <property type="component" value="Unassembled WGS sequence"/>
</dbReference>
<proteinExistence type="inferred from homology"/>
<feature type="domain" description="Solute-binding protein family 3/N-terminal" evidence="6">
    <location>
        <begin position="47"/>
        <end position="288"/>
    </location>
</feature>
<dbReference type="SUPFAM" id="SSF160387">
    <property type="entry name" value="NosL/MerB-like"/>
    <property type="match status" value="1"/>
</dbReference>